<comment type="caution">
    <text evidence="2">The sequence shown here is derived from an EMBL/GenBank/DDBJ whole genome shotgun (WGS) entry which is preliminary data.</text>
</comment>
<gene>
    <name evidence="2" type="ORF">NXF25_015734</name>
</gene>
<dbReference type="AlphaFoldDB" id="A0AAW1AX50"/>
<dbReference type="Gene3D" id="3.30.70.850">
    <property type="entry name" value="Peptidase S8, pro-domain"/>
    <property type="match status" value="1"/>
</dbReference>
<reference evidence="2 3" key="1">
    <citation type="journal article" date="2024" name="Proc. Natl. Acad. Sci. U.S.A.">
        <title>The genetic regulatory architecture and epigenomic basis for age-related changes in rattlesnake venom.</title>
        <authorList>
            <person name="Hogan M.P."/>
            <person name="Holding M.L."/>
            <person name="Nystrom G.S."/>
            <person name="Colston T.J."/>
            <person name="Bartlett D.A."/>
            <person name="Mason A.J."/>
            <person name="Ellsworth S.A."/>
            <person name="Rautsaw R.M."/>
            <person name="Lawrence K.C."/>
            <person name="Strickland J.L."/>
            <person name="He B."/>
            <person name="Fraser P."/>
            <person name="Margres M.J."/>
            <person name="Gilbert D.M."/>
            <person name="Gibbs H.L."/>
            <person name="Parkinson C.L."/>
            <person name="Rokyta D.R."/>
        </authorList>
    </citation>
    <scope>NUCLEOTIDE SEQUENCE [LARGE SCALE GENOMIC DNA]</scope>
    <source>
        <strain evidence="2">DRR0105</strain>
    </source>
</reference>
<organism evidence="2 3">
    <name type="scientific">Crotalus adamanteus</name>
    <name type="common">Eastern diamondback rattlesnake</name>
    <dbReference type="NCBI Taxonomy" id="8729"/>
    <lineage>
        <taxon>Eukaryota</taxon>
        <taxon>Metazoa</taxon>
        <taxon>Chordata</taxon>
        <taxon>Craniata</taxon>
        <taxon>Vertebrata</taxon>
        <taxon>Euteleostomi</taxon>
        <taxon>Lepidosauria</taxon>
        <taxon>Squamata</taxon>
        <taxon>Bifurcata</taxon>
        <taxon>Unidentata</taxon>
        <taxon>Episquamata</taxon>
        <taxon>Toxicofera</taxon>
        <taxon>Serpentes</taxon>
        <taxon>Colubroidea</taxon>
        <taxon>Viperidae</taxon>
        <taxon>Crotalinae</taxon>
        <taxon>Crotalus</taxon>
    </lineage>
</organism>
<dbReference type="EMBL" id="JAOTOJ010000012">
    <property type="protein sequence ID" value="KAK9394071.1"/>
    <property type="molecule type" value="Genomic_DNA"/>
</dbReference>
<dbReference type="Proteomes" id="UP001474421">
    <property type="component" value="Unassembled WGS sequence"/>
</dbReference>
<evidence type="ECO:0000313" key="3">
    <source>
        <dbReference type="Proteomes" id="UP001474421"/>
    </source>
</evidence>
<evidence type="ECO:0000256" key="1">
    <source>
        <dbReference type="SAM" id="MobiDB-lite"/>
    </source>
</evidence>
<dbReference type="InterPro" id="IPR038466">
    <property type="entry name" value="S8_pro-domain_sf"/>
</dbReference>
<protein>
    <submittedName>
        <fullName evidence="2">Proprotein convertase subtilisin/kexin type 6-like</fullName>
    </submittedName>
</protein>
<evidence type="ECO:0000313" key="2">
    <source>
        <dbReference type="EMBL" id="KAK9394071.1"/>
    </source>
</evidence>
<feature type="compositionally biased region" description="Pro residues" evidence="1">
    <location>
        <begin position="191"/>
        <end position="205"/>
    </location>
</feature>
<feature type="region of interest" description="Disordered" evidence="1">
    <location>
        <begin position="78"/>
        <end position="109"/>
    </location>
</feature>
<feature type="region of interest" description="Disordered" evidence="1">
    <location>
        <begin position="1"/>
        <end position="49"/>
    </location>
</feature>
<feature type="region of interest" description="Disordered" evidence="1">
    <location>
        <begin position="167"/>
        <end position="222"/>
    </location>
</feature>
<dbReference type="SUPFAM" id="SSF54897">
    <property type="entry name" value="Protease propeptides/inhibitors"/>
    <property type="match status" value="1"/>
</dbReference>
<feature type="compositionally biased region" description="Low complexity" evidence="1">
    <location>
        <begin position="206"/>
        <end position="216"/>
    </location>
</feature>
<sequence>MEMFWVSPDTGAEAREKKKKKRKKSGSGDGCGASPVPPPKTKLLTKPSANPSETFRVFFLKSLGGEARLARTRRGEAGGVCRCGANTTTKSPASVAWPRPELSKRRRSQAALGLRWRGAGYGAKGGWLASEPKAECQPPPPPLPGLFAAASLAPAPSRLLRRRAARNDLRCADGTRGRSSAPARGGGGKPALPPLPSPASPPPSRPAASALRGRGSTQRRAKAAGLPVRVYALGGLGKAGRAVSGAPLRPRGSFQARPARAAGAAAAMRSWQSCLLLLAALPACLPARRSRSVSYTNHWAVRVLGGAGEAERLASLYGYLNLGQVRRATFAGLGESREGGTGGGRGDITHLVSPPPRLARTCPAPCAPASNFPHAWAPRVLPRASWKEEAAARGVESGARSGAKLLEAKSEILS</sequence>
<proteinExistence type="predicted"/>
<name>A0AAW1AX50_CROAD</name>
<feature type="compositionally biased region" description="Basic and acidic residues" evidence="1">
    <location>
        <begin position="167"/>
        <end position="176"/>
    </location>
</feature>
<keyword evidence="3" id="KW-1185">Reference proteome</keyword>
<accession>A0AAW1AX50</accession>